<feature type="domain" description="Excalibur calcium-binding" evidence="1">
    <location>
        <begin position="83"/>
        <end position="121"/>
    </location>
</feature>
<dbReference type="Proteomes" id="UP000033841">
    <property type="component" value="Unassembled WGS sequence"/>
</dbReference>
<sequence>MIIVAVLFYFWEKARIGLAIAFIALLAAFGLEVSQNDWDLQKLWETKSFQESKLSRDTAGNILFDKLGNITTDSTLGKTADEYNCDDFSTQSDAQIFFEKVGGTGNDINRLDGDKDGEACESLPLGTN</sequence>
<proteinExistence type="predicted"/>
<evidence type="ECO:0000313" key="3">
    <source>
        <dbReference type="Proteomes" id="UP000033841"/>
    </source>
</evidence>
<name>A0A0G0LPM6_9BACT</name>
<dbReference type="Pfam" id="PF05901">
    <property type="entry name" value="Excalibur"/>
    <property type="match status" value="1"/>
</dbReference>
<dbReference type="AlphaFoldDB" id="A0A0G0LPM6"/>
<dbReference type="EMBL" id="LBVR01000048">
    <property type="protein sequence ID" value="KKQ89925.1"/>
    <property type="molecule type" value="Genomic_DNA"/>
</dbReference>
<organism evidence="2 3">
    <name type="scientific">Candidatus Shapirobacteria bacterium GW2011_GWE1_38_92</name>
    <dbReference type="NCBI Taxonomy" id="1618489"/>
    <lineage>
        <taxon>Bacteria</taxon>
        <taxon>Candidatus Shapironibacteriota</taxon>
    </lineage>
</organism>
<evidence type="ECO:0000259" key="1">
    <source>
        <dbReference type="Pfam" id="PF05901"/>
    </source>
</evidence>
<reference evidence="2 3" key="1">
    <citation type="journal article" date="2015" name="Nature">
        <title>rRNA introns, odd ribosomes, and small enigmatic genomes across a large radiation of phyla.</title>
        <authorList>
            <person name="Brown C.T."/>
            <person name="Hug L.A."/>
            <person name="Thomas B.C."/>
            <person name="Sharon I."/>
            <person name="Castelle C.J."/>
            <person name="Singh A."/>
            <person name="Wilkins M.J."/>
            <person name="Williams K.H."/>
            <person name="Banfield J.F."/>
        </authorList>
    </citation>
    <scope>NUCLEOTIDE SEQUENCE [LARGE SCALE GENOMIC DNA]</scope>
</reference>
<comment type="caution">
    <text evidence="2">The sequence shown here is derived from an EMBL/GenBank/DDBJ whole genome shotgun (WGS) entry which is preliminary data.</text>
</comment>
<evidence type="ECO:0000313" key="2">
    <source>
        <dbReference type="EMBL" id="KKQ89925.1"/>
    </source>
</evidence>
<dbReference type="InterPro" id="IPR008613">
    <property type="entry name" value="Excalibur_Ca-bd_domain"/>
</dbReference>
<accession>A0A0G0LPM6</accession>
<protein>
    <submittedName>
        <fullName evidence="2">Beta-lactamase domain protein</fullName>
    </submittedName>
</protein>
<gene>
    <name evidence="2" type="ORF">UT14_C0048G0006</name>
</gene>